<proteinExistence type="predicted"/>
<reference evidence="3 4" key="1">
    <citation type="submission" date="2021-05" db="EMBL/GenBank/DDBJ databases">
        <title>Genome Assembly of Synthetic Allotetraploid Brassica napus Reveals Homoeologous Exchanges between Subgenomes.</title>
        <authorList>
            <person name="Davis J.T."/>
        </authorList>
    </citation>
    <scope>NUCLEOTIDE SEQUENCE [LARGE SCALE GENOMIC DNA]</scope>
    <source>
        <strain evidence="4">cv. Da-Ae</strain>
        <tissue evidence="3">Seedling</tissue>
    </source>
</reference>
<feature type="region of interest" description="Disordered" evidence="1">
    <location>
        <begin position="431"/>
        <end position="624"/>
    </location>
</feature>
<dbReference type="CDD" id="cd05243">
    <property type="entry name" value="SDR_a5"/>
    <property type="match status" value="1"/>
</dbReference>
<organism evidence="3 4">
    <name type="scientific">Brassica napus</name>
    <name type="common">Rape</name>
    <dbReference type="NCBI Taxonomy" id="3708"/>
    <lineage>
        <taxon>Eukaryota</taxon>
        <taxon>Viridiplantae</taxon>
        <taxon>Streptophyta</taxon>
        <taxon>Embryophyta</taxon>
        <taxon>Tracheophyta</taxon>
        <taxon>Spermatophyta</taxon>
        <taxon>Magnoliopsida</taxon>
        <taxon>eudicotyledons</taxon>
        <taxon>Gunneridae</taxon>
        <taxon>Pentapetalae</taxon>
        <taxon>rosids</taxon>
        <taxon>malvids</taxon>
        <taxon>Brassicales</taxon>
        <taxon>Brassicaceae</taxon>
        <taxon>Brassiceae</taxon>
        <taxon>Brassica</taxon>
    </lineage>
</organism>
<name>A0ABQ7WZB6_BRANA</name>
<dbReference type="Pfam" id="PF13460">
    <property type="entry name" value="NAD_binding_10"/>
    <property type="match status" value="1"/>
</dbReference>
<evidence type="ECO:0000256" key="1">
    <source>
        <dbReference type="SAM" id="MobiDB-lite"/>
    </source>
</evidence>
<dbReference type="Proteomes" id="UP000824890">
    <property type="component" value="Unassembled WGS sequence"/>
</dbReference>
<dbReference type="PANTHER" id="PTHR47285:SF1">
    <property type="entry name" value="PROTEIN TIC 62, CHLOROPLASTIC"/>
    <property type="match status" value="1"/>
</dbReference>
<protein>
    <recommendedName>
        <fullName evidence="2">NAD(P)-binding domain-containing protein</fullName>
    </recommendedName>
</protein>
<dbReference type="InterPro" id="IPR044719">
    <property type="entry name" value="TIC62"/>
</dbReference>
<keyword evidence="4" id="KW-1185">Reference proteome</keyword>
<evidence type="ECO:0000313" key="3">
    <source>
        <dbReference type="EMBL" id="KAH0843443.1"/>
    </source>
</evidence>
<evidence type="ECO:0000259" key="2">
    <source>
        <dbReference type="Pfam" id="PF13460"/>
    </source>
</evidence>
<dbReference type="SUPFAM" id="SSF51735">
    <property type="entry name" value="NAD(P)-binding Rossmann-fold domains"/>
    <property type="match status" value="1"/>
</dbReference>
<feature type="compositionally biased region" description="Low complexity" evidence="1">
    <location>
        <begin position="511"/>
        <end position="520"/>
    </location>
</feature>
<feature type="compositionally biased region" description="Basic and acidic residues" evidence="1">
    <location>
        <begin position="375"/>
        <end position="391"/>
    </location>
</feature>
<feature type="region of interest" description="Disordered" evidence="1">
    <location>
        <begin position="368"/>
        <end position="413"/>
    </location>
</feature>
<dbReference type="InterPro" id="IPR036291">
    <property type="entry name" value="NAD(P)-bd_dom_sf"/>
</dbReference>
<evidence type="ECO:0000313" key="4">
    <source>
        <dbReference type="Proteomes" id="UP000824890"/>
    </source>
</evidence>
<feature type="domain" description="NAD(P)-binding" evidence="2">
    <location>
        <begin position="90"/>
        <end position="297"/>
    </location>
</feature>
<dbReference type="InterPro" id="IPR016040">
    <property type="entry name" value="NAD(P)-bd_dom"/>
</dbReference>
<sequence length="651" mass="69422">MEGTSFLRGQPLTTVPSLPRKRFLLQGWKSNQIVRFSGLKNQSDSRKSRSFFDLSLRASDKGPIKASSAVTDASPTNSEFKEQDLVFVAGATGKVGSRTVRELLKLGFRVRAGVRSAQRAKGLVQSVKDMNTDEGTQPVEKLEVVECDLEKKDSIQPALGNASVVICCIGASEKEISDITGPYRIDYLATKNLVDAATSAKVNNFILVTSLGTNKFGFPAAILNLFWGVLCWKRKAEEALIASGLNYAIVRPGGMERPTDAYKETHNLTLALDDTLFGGQVSNLQVAELLACMAKNPQLSCSKIVEVVAETTAPLTPIEKLFEKIPSKRPYVPPPKESVAAKEVPPVPAEPVKQESVAAKVVTPVPAEPITKEPTAPKEDEAPAQVKEVKPRPLSPYAAYEDLKPPTSPIPATALGATKAKEVDATPVPEVEATQAPVEAANVAPPPENPVEVNVPVVEEVKQVEEKKERPLSPYASYENLKPPSSPTPKASGIQKSDTLAPIPTDSDTGESSTVATTVTEEAEAPPAIPKMRPLSPYAAYADLKPPTSPTPASTGPKKTAPAEEISELPGGNDVLQTVDGSVITTESASVPETETVNSVTDTSLTPEESAADQPKPRPLSPYTMVDHEASNITSSISGHKSLVMCEMICP</sequence>
<dbReference type="PANTHER" id="PTHR47285">
    <property type="entry name" value="PROTEIN TIC 62, CHLOROPLASTIC"/>
    <property type="match status" value="1"/>
</dbReference>
<dbReference type="EMBL" id="JAGKQM010002897">
    <property type="protein sequence ID" value="KAH0843443.1"/>
    <property type="molecule type" value="Genomic_DNA"/>
</dbReference>
<gene>
    <name evidence="3" type="ORF">HID58_092028</name>
</gene>
<feature type="compositionally biased region" description="Polar residues" evidence="1">
    <location>
        <begin position="575"/>
        <end position="607"/>
    </location>
</feature>
<comment type="caution">
    <text evidence="3">The sequence shown here is derived from an EMBL/GenBank/DDBJ whole genome shotgun (WGS) entry which is preliminary data.</text>
</comment>
<feature type="compositionally biased region" description="Low complexity" evidence="1">
    <location>
        <begin position="551"/>
        <end position="560"/>
    </location>
</feature>
<dbReference type="Gene3D" id="3.40.50.720">
    <property type="entry name" value="NAD(P)-binding Rossmann-like Domain"/>
    <property type="match status" value="1"/>
</dbReference>
<feature type="compositionally biased region" description="Basic and acidic residues" evidence="1">
    <location>
        <begin position="459"/>
        <end position="471"/>
    </location>
</feature>
<accession>A0ABQ7WZB6</accession>